<name>A0A8H3W588_9PEZI</name>
<sequence>MNLPRLPPKLQVNGSPWFPPPPPTSTPPPLSSFVNLPQPLPSSHRLHSASDTLGSDGYHRHLIAIPCSHRIASHPTHAAIAVAAPVVAFVLSILCRLYNYHLVDFCHFCRPTDGLNHRPPLPGFLALTIVVEIQDNHLMGHQGFLAPLSPQPLTLSTDTIAHDRSRIGRGTFVCPPHIQDTSLSGAVVRQRLRARGPPRGRKKRREASRQLLPLWQRHHGGAGGQTTVEEIRAKIVTPHHFQRLTPLVQGWIASPVSTFSRARPEAQHHLLQSANTQTHAIWITRHARNARPWEPILPPEPIDFSLFPWEPQFHPDIASVSISSISAAGPAVYPHPNTTRVKYGTERDGRLELLAVAAIKHTQSLYCYHQFSPEPSNRPRPRHAKNKGGLLVART</sequence>
<dbReference type="Proteomes" id="UP000434172">
    <property type="component" value="Unassembled WGS sequence"/>
</dbReference>
<evidence type="ECO:0000256" key="1">
    <source>
        <dbReference type="SAM" id="MobiDB-lite"/>
    </source>
</evidence>
<proteinExistence type="predicted"/>
<evidence type="ECO:0000313" key="2">
    <source>
        <dbReference type="EMBL" id="KAF0320100.1"/>
    </source>
</evidence>
<comment type="caution">
    <text evidence="2">The sequence shown here is derived from an EMBL/GenBank/DDBJ whole genome shotgun (WGS) entry which is preliminary data.</text>
</comment>
<gene>
    <name evidence="2" type="ORF">GQ607_012694</name>
</gene>
<feature type="compositionally biased region" description="Pro residues" evidence="1">
    <location>
        <begin position="17"/>
        <end position="30"/>
    </location>
</feature>
<feature type="region of interest" description="Disordered" evidence="1">
    <location>
        <begin position="371"/>
        <end position="395"/>
    </location>
</feature>
<protein>
    <submittedName>
        <fullName evidence="2">Uncharacterized protein</fullName>
    </submittedName>
</protein>
<accession>A0A8H3W588</accession>
<reference evidence="2 3" key="1">
    <citation type="submission" date="2019-12" db="EMBL/GenBank/DDBJ databases">
        <title>A genome sequence resource for the geographically widespread anthracnose pathogen Colletotrichum asianum.</title>
        <authorList>
            <person name="Meng Y."/>
        </authorList>
    </citation>
    <scope>NUCLEOTIDE SEQUENCE [LARGE SCALE GENOMIC DNA]</scope>
    <source>
        <strain evidence="2 3">ICMP 18580</strain>
    </source>
</reference>
<organism evidence="2 3">
    <name type="scientific">Colletotrichum asianum</name>
    <dbReference type="NCBI Taxonomy" id="702518"/>
    <lineage>
        <taxon>Eukaryota</taxon>
        <taxon>Fungi</taxon>
        <taxon>Dikarya</taxon>
        <taxon>Ascomycota</taxon>
        <taxon>Pezizomycotina</taxon>
        <taxon>Sordariomycetes</taxon>
        <taxon>Hypocreomycetidae</taxon>
        <taxon>Glomerellales</taxon>
        <taxon>Glomerellaceae</taxon>
        <taxon>Colletotrichum</taxon>
        <taxon>Colletotrichum gloeosporioides species complex</taxon>
    </lineage>
</organism>
<dbReference type="AlphaFoldDB" id="A0A8H3W588"/>
<feature type="region of interest" description="Disordered" evidence="1">
    <location>
        <begin position="1"/>
        <end position="32"/>
    </location>
</feature>
<keyword evidence="3" id="KW-1185">Reference proteome</keyword>
<dbReference type="EMBL" id="WOWK01000087">
    <property type="protein sequence ID" value="KAF0320100.1"/>
    <property type="molecule type" value="Genomic_DNA"/>
</dbReference>
<evidence type="ECO:0000313" key="3">
    <source>
        <dbReference type="Proteomes" id="UP000434172"/>
    </source>
</evidence>